<dbReference type="InterPro" id="IPR024535">
    <property type="entry name" value="RHGA/B-epi-like_pectate_lyase"/>
</dbReference>
<dbReference type="CDD" id="cd23668">
    <property type="entry name" value="GH55_beta13glucanase-like"/>
    <property type="match status" value="1"/>
</dbReference>
<dbReference type="EMBL" id="OC921950">
    <property type="protein sequence ID" value="CAD7653809.1"/>
    <property type="molecule type" value="Genomic_DNA"/>
</dbReference>
<dbReference type="OrthoDB" id="1046782at2759"/>
<dbReference type="Gene3D" id="2.160.20.10">
    <property type="entry name" value="Single-stranded right-handed beta-helix, Pectin lyase-like"/>
    <property type="match status" value="2"/>
</dbReference>
<feature type="signal peptide" evidence="1">
    <location>
        <begin position="1"/>
        <end position="21"/>
    </location>
</feature>
<dbReference type="PANTHER" id="PTHR33928">
    <property type="entry name" value="POLYGALACTURONASE QRT3"/>
    <property type="match status" value="1"/>
</dbReference>
<evidence type="ECO:0000313" key="3">
    <source>
        <dbReference type="EMBL" id="CAD7653809.1"/>
    </source>
</evidence>
<feature type="non-terminal residue" evidence="3">
    <location>
        <position position="1"/>
    </location>
</feature>
<dbReference type="Proteomes" id="UP000728032">
    <property type="component" value="Unassembled WGS sequence"/>
</dbReference>
<dbReference type="AlphaFoldDB" id="A0A7R9M5G4"/>
<dbReference type="InterPro" id="IPR011050">
    <property type="entry name" value="Pectin_lyase_fold/virulence"/>
</dbReference>
<feature type="domain" description="Rhamnogalacturonase A/B/Epimerase-like pectate lyase" evidence="2">
    <location>
        <begin position="62"/>
        <end position="284"/>
    </location>
</feature>
<feature type="chain" id="PRO_5036403599" description="Rhamnogalacturonase A/B/Epimerase-like pectate lyase domain-containing protein" evidence="1">
    <location>
        <begin position="22"/>
        <end position="777"/>
    </location>
</feature>
<evidence type="ECO:0000256" key="1">
    <source>
        <dbReference type="SAM" id="SignalP"/>
    </source>
</evidence>
<dbReference type="Pfam" id="PF12708">
    <property type="entry name" value="Pect-lyase_RHGA_epim"/>
    <property type="match status" value="2"/>
</dbReference>
<dbReference type="InterPro" id="IPR012334">
    <property type="entry name" value="Pectin_lyas_fold"/>
</dbReference>
<accession>A0A7R9M5G4</accession>
<protein>
    <recommendedName>
        <fullName evidence="2">Rhamnogalacturonase A/B/Epimerase-like pectate lyase domain-containing protein</fullName>
    </recommendedName>
</protein>
<dbReference type="GO" id="GO:0004650">
    <property type="term" value="F:polygalacturonase activity"/>
    <property type="evidence" value="ECO:0007669"/>
    <property type="project" value="InterPro"/>
</dbReference>
<dbReference type="FunFam" id="2.160.20.10:FF:000049">
    <property type="entry name" value="Putative exo-beta-1,3-glucanase"/>
    <property type="match status" value="1"/>
</dbReference>
<proteinExistence type="predicted"/>
<keyword evidence="4" id="KW-1185">Reference proteome</keyword>
<dbReference type="InterPro" id="IPR039279">
    <property type="entry name" value="QRT3-like"/>
</dbReference>
<evidence type="ECO:0000259" key="2">
    <source>
        <dbReference type="Pfam" id="PF12708"/>
    </source>
</evidence>
<feature type="domain" description="Rhamnogalacturonase A/B/Epimerase-like pectate lyase" evidence="2">
    <location>
        <begin position="412"/>
        <end position="481"/>
    </location>
</feature>
<dbReference type="PANTHER" id="PTHR33928:SF2">
    <property type="entry name" value="PECTATE LYASE SUPERFAMILY PROTEIN DOMAIN-CONTAINING PROTEIN-RELATED"/>
    <property type="match status" value="1"/>
</dbReference>
<sequence>MNTWLIHAVALVAYLCPAVQPLGTECGGKELTRSPQQDYWLPTLKHEEYAPFHSNPGQYQVFRNVKDYGAKGDGITDDTDAILKAVDAGGRCGQGCGSSTVSPAIVYFPSGKYLISRPLLQLYYTQFIGDAIHLPELIMAPNFQGDKVRALVTANVNNMWEPTCNFYREVRNLILDLTRAPANHEVAGIHWQVAQATAVTNVHVKMSQAPGNNHVGLFIESGSGGYVSDLTFDGGRYGMQLGNQQFTTRNVTIKHANVGIQTSWLWGWTFKNIRIEDCSSAGIDISAGGEGAQKIGSLTLMDSEITNTPVGVHTVSSPTSKPAGGGALILDNVKLTNVAKAVAKPNGQTVLDGGSKIIQSWGQGRFYDATGNGEYKQGPLTAPSKPTALLDGNGKFVERPKPEYTDVAMADFISVKAEGAKGDGSTDDTKAIQQTLSKWAGCKVIYFPSGDYVVSDTVEVPAGSRLVGELWPTILATGAKFSDPKNPIPVFKVGNPGDVGVAEISDFIFSAAGPVPGAILLQINIREPEGQQAGVGVWDTHFRVGGATGTKQEGNCNRGGGVKHECQGAFLMLHVGATGSAYVEHMWAWLADHGLDSGGQTSIYNGRGIYIESKEGPVWGYGTASEHNVLYQYNIANAKNVILGLIQTETAYYQSSPPAPQPFTSLAQYNDPDFSHCKQGSQTCPMGWGLRIYNSKQVYVYGAGLYNFFQNYGQGCLGQEHCQDSMVSIEKSPKNVFLYNLNTKAADNMVSVDGQSRVKQADNRADFCSTIAGYFQH</sequence>
<dbReference type="EMBL" id="CAJPVJ010007125">
    <property type="protein sequence ID" value="CAG2170996.1"/>
    <property type="molecule type" value="Genomic_DNA"/>
</dbReference>
<gene>
    <name evidence="3" type="ORF">ONB1V03_LOCUS10462</name>
</gene>
<keyword evidence="1" id="KW-0732">Signal</keyword>
<dbReference type="SUPFAM" id="SSF51126">
    <property type="entry name" value="Pectin lyase-like"/>
    <property type="match status" value="2"/>
</dbReference>
<organism evidence="3">
    <name type="scientific">Oppiella nova</name>
    <dbReference type="NCBI Taxonomy" id="334625"/>
    <lineage>
        <taxon>Eukaryota</taxon>
        <taxon>Metazoa</taxon>
        <taxon>Ecdysozoa</taxon>
        <taxon>Arthropoda</taxon>
        <taxon>Chelicerata</taxon>
        <taxon>Arachnida</taxon>
        <taxon>Acari</taxon>
        <taxon>Acariformes</taxon>
        <taxon>Sarcoptiformes</taxon>
        <taxon>Oribatida</taxon>
        <taxon>Brachypylina</taxon>
        <taxon>Oppioidea</taxon>
        <taxon>Oppiidae</taxon>
        <taxon>Oppiella</taxon>
    </lineage>
</organism>
<reference evidence="3" key="1">
    <citation type="submission" date="2020-11" db="EMBL/GenBank/DDBJ databases">
        <authorList>
            <person name="Tran Van P."/>
        </authorList>
    </citation>
    <scope>NUCLEOTIDE SEQUENCE</scope>
</reference>
<name>A0A7R9M5G4_9ACAR</name>
<evidence type="ECO:0000313" key="4">
    <source>
        <dbReference type="Proteomes" id="UP000728032"/>
    </source>
</evidence>